<dbReference type="AlphaFoldDB" id="A0A371EYM2"/>
<sequence>IWGCINIYSRYMVIVKLCSIIIDRSSNVNVASLRLAEKLNLLTLVHPRPYKFDRRLTHDGLTNRFSFEHMGHKVTFKPLSPRENEEERKEKEKDEKAKRNEINKRVKSKKEVSKRNVEIKETLMVSRKEVKRVLLAMKEPLFLFPTNIYFNVSSPMLNLPIEMIKGLKELFPKDIPHGLPPIRSTEHRIDFTMEATFPTRASYRASPTKKYEPICSSSYSSSKERLVMMPINAIMIRYRYPSHDSMIVLMNCMGLMSFLKFIKMAITKPGCEKEMNEE</sequence>
<name>A0A371EYM2_MUCPR</name>
<dbReference type="EMBL" id="QJKJ01011456">
    <property type="protein sequence ID" value="RDX71126.1"/>
    <property type="molecule type" value="Genomic_DNA"/>
</dbReference>
<evidence type="ECO:0000313" key="2">
    <source>
        <dbReference type="EMBL" id="RDX71126.1"/>
    </source>
</evidence>
<reference evidence="2" key="1">
    <citation type="submission" date="2018-05" db="EMBL/GenBank/DDBJ databases">
        <title>Draft genome of Mucuna pruriens seed.</title>
        <authorList>
            <person name="Nnadi N.E."/>
            <person name="Vos R."/>
            <person name="Hasami M.H."/>
            <person name="Devisetty U.K."/>
            <person name="Aguiy J.C."/>
        </authorList>
    </citation>
    <scope>NUCLEOTIDE SEQUENCE [LARGE SCALE GENOMIC DNA]</scope>
    <source>
        <strain evidence="2">JCA_2017</strain>
    </source>
</reference>
<feature type="non-terminal residue" evidence="2">
    <location>
        <position position="1"/>
    </location>
</feature>
<comment type="caution">
    <text evidence="2">The sequence shown here is derived from an EMBL/GenBank/DDBJ whole genome shotgun (WGS) entry which is preliminary data.</text>
</comment>
<organism evidence="2 3">
    <name type="scientific">Mucuna pruriens</name>
    <name type="common">Velvet bean</name>
    <name type="synonym">Dolichos pruriens</name>
    <dbReference type="NCBI Taxonomy" id="157652"/>
    <lineage>
        <taxon>Eukaryota</taxon>
        <taxon>Viridiplantae</taxon>
        <taxon>Streptophyta</taxon>
        <taxon>Embryophyta</taxon>
        <taxon>Tracheophyta</taxon>
        <taxon>Spermatophyta</taxon>
        <taxon>Magnoliopsida</taxon>
        <taxon>eudicotyledons</taxon>
        <taxon>Gunneridae</taxon>
        <taxon>Pentapetalae</taxon>
        <taxon>rosids</taxon>
        <taxon>fabids</taxon>
        <taxon>Fabales</taxon>
        <taxon>Fabaceae</taxon>
        <taxon>Papilionoideae</taxon>
        <taxon>50 kb inversion clade</taxon>
        <taxon>NPAAA clade</taxon>
        <taxon>indigoferoid/millettioid clade</taxon>
        <taxon>Phaseoleae</taxon>
        <taxon>Mucuna</taxon>
    </lineage>
</organism>
<gene>
    <name evidence="2" type="ORF">CR513_49563</name>
</gene>
<keyword evidence="3" id="KW-1185">Reference proteome</keyword>
<feature type="region of interest" description="Disordered" evidence="1">
    <location>
        <begin position="80"/>
        <end position="100"/>
    </location>
</feature>
<evidence type="ECO:0000313" key="3">
    <source>
        <dbReference type="Proteomes" id="UP000257109"/>
    </source>
</evidence>
<dbReference type="PANTHER" id="PTHR35046">
    <property type="entry name" value="ZINC KNUCKLE (CCHC-TYPE) FAMILY PROTEIN"/>
    <property type="match status" value="1"/>
</dbReference>
<proteinExistence type="predicted"/>
<protein>
    <submittedName>
        <fullName evidence="2">Uncharacterized protein</fullName>
    </submittedName>
</protein>
<dbReference type="Proteomes" id="UP000257109">
    <property type="component" value="Unassembled WGS sequence"/>
</dbReference>
<evidence type="ECO:0000256" key="1">
    <source>
        <dbReference type="SAM" id="MobiDB-lite"/>
    </source>
</evidence>
<accession>A0A371EYM2</accession>
<dbReference type="PANTHER" id="PTHR35046:SF9">
    <property type="entry name" value="RNA-DIRECTED DNA POLYMERASE"/>
    <property type="match status" value="1"/>
</dbReference>